<evidence type="ECO:0000256" key="2">
    <source>
        <dbReference type="ARBA" id="ARBA00022692"/>
    </source>
</evidence>
<dbReference type="SUPFAM" id="SSF103506">
    <property type="entry name" value="Mitochondrial carrier"/>
    <property type="match status" value="1"/>
</dbReference>
<accession>A0AA41VG32</accession>
<dbReference type="GO" id="GO:0016020">
    <property type="term" value="C:membrane"/>
    <property type="evidence" value="ECO:0007669"/>
    <property type="project" value="UniProtKB-SubCell"/>
</dbReference>
<name>A0AA41VG32_PAPNU</name>
<dbReference type="InterPro" id="IPR023395">
    <property type="entry name" value="MCP_dom_sf"/>
</dbReference>
<keyword evidence="4 5" id="KW-0472">Membrane</keyword>
<dbReference type="EMBL" id="JAJJMA010214471">
    <property type="protein sequence ID" value="MCL7040601.1"/>
    <property type="molecule type" value="Genomic_DNA"/>
</dbReference>
<evidence type="ECO:0000256" key="3">
    <source>
        <dbReference type="ARBA" id="ARBA00022737"/>
    </source>
</evidence>
<gene>
    <name evidence="7" type="ORF">MKW94_005719</name>
</gene>
<comment type="similarity">
    <text evidence="6">Belongs to the mitochondrial carrier (TC 2.A.29) family.</text>
</comment>
<dbReference type="Gene3D" id="1.50.40.10">
    <property type="entry name" value="Mitochondrial carrier domain"/>
    <property type="match status" value="1"/>
</dbReference>
<organism evidence="7 8">
    <name type="scientific">Papaver nudicaule</name>
    <name type="common">Iceland poppy</name>
    <dbReference type="NCBI Taxonomy" id="74823"/>
    <lineage>
        <taxon>Eukaryota</taxon>
        <taxon>Viridiplantae</taxon>
        <taxon>Streptophyta</taxon>
        <taxon>Embryophyta</taxon>
        <taxon>Tracheophyta</taxon>
        <taxon>Spermatophyta</taxon>
        <taxon>Magnoliopsida</taxon>
        <taxon>Ranunculales</taxon>
        <taxon>Papaveraceae</taxon>
        <taxon>Papaveroideae</taxon>
        <taxon>Papaver</taxon>
    </lineage>
</organism>
<reference evidence="7" key="1">
    <citation type="submission" date="2022-03" db="EMBL/GenBank/DDBJ databases">
        <title>A functionally conserved STORR gene fusion in Papaver species that diverged 16.8 million years ago.</title>
        <authorList>
            <person name="Catania T."/>
        </authorList>
    </citation>
    <scope>NUCLEOTIDE SEQUENCE</scope>
    <source>
        <strain evidence="7">S-191538</strain>
    </source>
</reference>
<evidence type="ECO:0000256" key="6">
    <source>
        <dbReference type="RuleBase" id="RU000488"/>
    </source>
</evidence>
<dbReference type="PROSITE" id="PS50920">
    <property type="entry name" value="SOLCAR"/>
    <property type="match status" value="1"/>
</dbReference>
<keyword evidence="2 5" id="KW-0812">Transmembrane</keyword>
<sequence>LIAGGCAGAFAKTAVAPLERIKILLQTRTEGYHSIGVWQSLKKLFKQEGVTGFYKYECN</sequence>
<comment type="subcellular location">
    <subcellularLocation>
        <location evidence="1">Membrane</location>
        <topology evidence="1">Multi-pass membrane protein</topology>
    </subcellularLocation>
</comment>
<dbReference type="PANTHER" id="PTHR24089">
    <property type="entry name" value="SOLUTE CARRIER FAMILY 25"/>
    <property type="match status" value="1"/>
</dbReference>
<evidence type="ECO:0000256" key="5">
    <source>
        <dbReference type="PROSITE-ProRule" id="PRU00282"/>
    </source>
</evidence>
<dbReference type="InterPro" id="IPR018108">
    <property type="entry name" value="MCP_transmembrane"/>
</dbReference>
<dbReference type="Proteomes" id="UP001177140">
    <property type="component" value="Unassembled WGS sequence"/>
</dbReference>
<evidence type="ECO:0000313" key="8">
    <source>
        <dbReference type="Proteomes" id="UP001177140"/>
    </source>
</evidence>
<dbReference type="Pfam" id="PF00153">
    <property type="entry name" value="Mito_carr"/>
    <property type="match status" value="1"/>
</dbReference>
<evidence type="ECO:0000313" key="7">
    <source>
        <dbReference type="EMBL" id="MCL7040601.1"/>
    </source>
</evidence>
<keyword evidence="3" id="KW-0677">Repeat</keyword>
<keyword evidence="8" id="KW-1185">Reference proteome</keyword>
<feature type="repeat" description="Solcar" evidence="5">
    <location>
        <begin position="1"/>
        <end position="59"/>
    </location>
</feature>
<proteinExistence type="inferred from homology"/>
<dbReference type="AlphaFoldDB" id="A0AA41VG32"/>
<evidence type="ECO:0000256" key="1">
    <source>
        <dbReference type="ARBA" id="ARBA00004141"/>
    </source>
</evidence>
<feature type="non-terminal residue" evidence="7">
    <location>
        <position position="59"/>
    </location>
</feature>
<protein>
    <submittedName>
        <fullName evidence="7">Uncharacterized protein</fullName>
    </submittedName>
</protein>
<evidence type="ECO:0000256" key="4">
    <source>
        <dbReference type="ARBA" id="ARBA00023136"/>
    </source>
</evidence>
<comment type="caution">
    <text evidence="7">The sequence shown here is derived from an EMBL/GenBank/DDBJ whole genome shotgun (WGS) entry which is preliminary data.</text>
</comment>
<keyword evidence="6" id="KW-0813">Transport</keyword>